<dbReference type="InterPro" id="IPR051593">
    <property type="entry name" value="Ergosterol_Biosynth_ERG27"/>
</dbReference>
<evidence type="ECO:0000256" key="3">
    <source>
        <dbReference type="ARBA" id="ARBA00022955"/>
    </source>
</evidence>
<dbReference type="OrthoDB" id="331544at2759"/>
<evidence type="ECO:0000256" key="1">
    <source>
        <dbReference type="ARBA" id="ARBA00022516"/>
    </source>
</evidence>
<dbReference type="InterPro" id="IPR036291">
    <property type="entry name" value="NAD(P)-bd_dom_sf"/>
</dbReference>
<dbReference type="GO" id="GO:0005741">
    <property type="term" value="C:mitochondrial outer membrane"/>
    <property type="evidence" value="ECO:0007669"/>
    <property type="project" value="TreeGrafter"/>
</dbReference>
<keyword evidence="3" id="KW-0752">Steroid biosynthesis</keyword>
<evidence type="ECO:0000313" key="8">
    <source>
        <dbReference type="EMBL" id="CEH16288.1"/>
    </source>
</evidence>
<protein>
    <submittedName>
        <fullName evidence="8">3-keto sterol reductase</fullName>
    </submittedName>
</protein>
<dbReference type="PANTHER" id="PTHR43647:SF1">
    <property type="entry name" value="3-KETO-STEROID REDUCTASE ERG27"/>
    <property type="match status" value="1"/>
</dbReference>
<evidence type="ECO:0000256" key="4">
    <source>
        <dbReference type="ARBA" id="ARBA00023002"/>
    </source>
</evidence>
<dbReference type="Gene3D" id="3.40.50.720">
    <property type="entry name" value="NAD(P)-binding Rossmann-like Domain"/>
    <property type="match status" value="1"/>
</dbReference>
<proteinExistence type="inferred from homology"/>
<dbReference type="GO" id="GO:0005811">
    <property type="term" value="C:lipid droplet"/>
    <property type="evidence" value="ECO:0007669"/>
    <property type="project" value="TreeGrafter"/>
</dbReference>
<evidence type="ECO:0000256" key="5">
    <source>
        <dbReference type="ARBA" id="ARBA00023098"/>
    </source>
</evidence>
<keyword evidence="9" id="KW-1185">Reference proteome</keyword>
<evidence type="ECO:0000256" key="7">
    <source>
        <dbReference type="SAM" id="MobiDB-lite"/>
    </source>
</evidence>
<evidence type="ECO:0000256" key="6">
    <source>
        <dbReference type="ARBA" id="ARBA00023593"/>
    </source>
</evidence>
<dbReference type="STRING" id="401625.A0A0P1BJG2"/>
<dbReference type="GO" id="GO:0005789">
    <property type="term" value="C:endoplasmic reticulum membrane"/>
    <property type="evidence" value="ECO:0007669"/>
    <property type="project" value="TreeGrafter"/>
</dbReference>
<dbReference type="EMBL" id="CCYA01000278">
    <property type="protein sequence ID" value="CEH16288.1"/>
    <property type="molecule type" value="Genomic_DNA"/>
</dbReference>
<dbReference type="PANTHER" id="PTHR43647">
    <property type="entry name" value="DEHYDROGENASE"/>
    <property type="match status" value="1"/>
</dbReference>
<comment type="similarity">
    <text evidence="6">Belongs to the short-chain dehydrogenases/reductases (SDR) family. ERG27 subfamily.</text>
</comment>
<keyword evidence="2" id="KW-0521">NADP</keyword>
<dbReference type="AlphaFoldDB" id="A0A0P1BJG2"/>
<sequence length="576" mass="63626">MSARPIIVITGANAGLGFGTAQRLLVQLSHALPPDTRPDWRLSSSHSSDSEATPSPFAAPDGCTLVLACRNPKKAHAAKDELQTLLWHLARLPETSESLRDVPSQSCKLDEHQYASGDMSARGEYSRDENGNLLKLDHREPRAAAAYRRRFCEGTQIEVVELDLNSMSSALSCASEVTQRYGYVTHLVLNAGGAAWIGLDWPLAVWQVLTSLHVAVTLPKYKLQRSGDRSSDGYGWVWQANVGAHYVVTRALLPALRASPFDTPSRVIWTSSIEALERHYEARDPQCLDNQRRHCPYESTKYQCELASIGLGQRLNASLFDRQDNGLQVHNNGVKPHSPESFVVHPGVVASSIFSEFLNVVLAWCMHAAFYFARWTFSPNHPIQPYKGAVAASHVALAPQHLLSPMLRYGSCANFWGQEYVSSGRVDGWSDESVASGLVKKGKEEKEGDMVRKKADQLIEALEDITRDVWKKNMKGIPENLDGTHRERKADHAREQHDRLLVSVVTSAIDLPHSSEKQDHWENVRCADASPSCVGKLHHSLQVSGGVLAKAPTGAALASFCPCAVKFERTAVVHRR</sequence>
<dbReference type="GO" id="GO:0006694">
    <property type="term" value="P:steroid biosynthetic process"/>
    <property type="evidence" value="ECO:0007669"/>
    <property type="project" value="UniProtKB-KW"/>
</dbReference>
<keyword evidence="1" id="KW-0444">Lipid biosynthesis</keyword>
<feature type="region of interest" description="Disordered" evidence="7">
    <location>
        <begin position="35"/>
        <end position="56"/>
    </location>
</feature>
<dbReference type="GO" id="GO:0000253">
    <property type="term" value="F:3-beta-hydroxysteroid 3-dehydrogenase (NADP+) activity"/>
    <property type="evidence" value="ECO:0007669"/>
    <property type="project" value="TreeGrafter"/>
</dbReference>
<dbReference type="Proteomes" id="UP000054845">
    <property type="component" value="Unassembled WGS sequence"/>
</dbReference>
<organism evidence="8 9">
    <name type="scientific">Ceraceosorus bombacis</name>
    <dbReference type="NCBI Taxonomy" id="401625"/>
    <lineage>
        <taxon>Eukaryota</taxon>
        <taxon>Fungi</taxon>
        <taxon>Dikarya</taxon>
        <taxon>Basidiomycota</taxon>
        <taxon>Ustilaginomycotina</taxon>
        <taxon>Exobasidiomycetes</taxon>
        <taxon>Ceraceosorales</taxon>
        <taxon>Ceraceosoraceae</taxon>
        <taxon>Ceraceosorus</taxon>
    </lineage>
</organism>
<accession>A0A0P1BJG2</accession>
<evidence type="ECO:0000313" key="9">
    <source>
        <dbReference type="Proteomes" id="UP000054845"/>
    </source>
</evidence>
<reference evidence="8 9" key="1">
    <citation type="submission" date="2014-09" db="EMBL/GenBank/DDBJ databases">
        <authorList>
            <person name="Magalhaes I.L.F."/>
            <person name="Oliveira U."/>
            <person name="Santos F.R."/>
            <person name="Vidigal T.H.D.A."/>
            <person name="Brescovit A.D."/>
            <person name="Santos A.J."/>
        </authorList>
    </citation>
    <scope>NUCLEOTIDE SEQUENCE [LARGE SCALE GENOMIC DNA]</scope>
</reference>
<name>A0A0P1BJG2_9BASI</name>
<keyword evidence="4" id="KW-0560">Oxidoreductase</keyword>
<dbReference type="SUPFAM" id="SSF51735">
    <property type="entry name" value="NAD(P)-binding Rossmann-fold domains"/>
    <property type="match status" value="1"/>
</dbReference>
<evidence type="ECO:0000256" key="2">
    <source>
        <dbReference type="ARBA" id="ARBA00022857"/>
    </source>
</evidence>
<keyword evidence="5" id="KW-0443">Lipid metabolism</keyword>